<dbReference type="InterPro" id="IPR013656">
    <property type="entry name" value="PAS_4"/>
</dbReference>
<dbReference type="CDD" id="cd01949">
    <property type="entry name" value="GGDEF"/>
    <property type="match status" value="1"/>
</dbReference>
<dbReference type="Gene3D" id="3.30.70.270">
    <property type="match status" value="1"/>
</dbReference>
<evidence type="ECO:0000313" key="7">
    <source>
        <dbReference type="Proteomes" id="UP001319121"/>
    </source>
</evidence>
<dbReference type="InterPro" id="IPR000160">
    <property type="entry name" value="GGDEF_dom"/>
</dbReference>
<dbReference type="SMART" id="SM00086">
    <property type="entry name" value="PAC"/>
    <property type="match status" value="3"/>
</dbReference>
<feature type="domain" description="GGDEF" evidence="5">
    <location>
        <begin position="441"/>
        <end position="574"/>
    </location>
</feature>
<dbReference type="AlphaFoldDB" id="A0AAN1VZJ1"/>
<dbReference type="GO" id="GO:0071111">
    <property type="term" value="F:cyclic-guanylate-specific phosphodiesterase activity"/>
    <property type="evidence" value="ECO:0007669"/>
    <property type="project" value="UniProtKB-EC"/>
</dbReference>
<dbReference type="KEGG" id="fku:FGKAn22_02490"/>
<dbReference type="InterPro" id="IPR001610">
    <property type="entry name" value="PAC"/>
</dbReference>
<dbReference type="RefSeq" id="WP_212786185.1">
    <property type="nucleotide sequence ID" value="NZ_AP019536.1"/>
</dbReference>
<dbReference type="CDD" id="cd00130">
    <property type="entry name" value="PAS"/>
    <property type="match status" value="3"/>
</dbReference>
<dbReference type="InterPro" id="IPR043128">
    <property type="entry name" value="Rev_trsase/Diguanyl_cyclase"/>
</dbReference>
<evidence type="ECO:0000259" key="2">
    <source>
        <dbReference type="PROSITE" id="PS50112"/>
    </source>
</evidence>
<dbReference type="Pfam" id="PF08448">
    <property type="entry name" value="PAS_4"/>
    <property type="match status" value="1"/>
</dbReference>
<evidence type="ECO:0000259" key="3">
    <source>
        <dbReference type="PROSITE" id="PS50113"/>
    </source>
</evidence>
<dbReference type="FunFam" id="3.30.70.270:FF:000001">
    <property type="entry name" value="Diguanylate cyclase domain protein"/>
    <property type="match status" value="1"/>
</dbReference>
<dbReference type="Gene3D" id="3.20.20.450">
    <property type="entry name" value="EAL domain"/>
    <property type="match status" value="1"/>
</dbReference>
<name>A0AAN1VZJ1_9PROT</name>
<evidence type="ECO:0000259" key="4">
    <source>
        <dbReference type="PROSITE" id="PS50883"/>
    </source>
</evidence>
<dbReference type="InterPro" id="IPR035919">
    <property type="entry name" value="EAL_sf"/>
</dbReference>
<dbReference type="InterPro" id="IPR029787">
    <property type="entry name" value="Nucleotide_cyclase"/>
</dbReference>
<protein>
    <submittedName>
        <fullName evidence="6">Uncharacterized protein</fullName>
    </submittedName>
</protein>
<dbReference type="NCBIfam" id="TIGR00229">
    <property type="entry name" value="sensory_box"/>
    <property type="match status" value="3"/>
</dbReference>
<dbReference type="Gene3D" id="3.30.450.20">
    <property type="entry name" value="PAS domain"/>
    <property type="match status" value="3"/>
</dbReference>
<dbReference type="InterPro" id="IPR013767">
    <property type="entry name" value="PAS_fold"/>
</dbReference>
<dbReference type="GO" id="GO:0006355">
    <property type="term" value="P:regulation of DNA-templated transcription"/>
    <property type="evidence" value="ECO:0007669"/>
    <property type="project" value="InterPro"/>
</dbReference>
<dbReference type="PANTHER" id="PTHR44757:SF2">
    <property type="entry name" value="BIOFILM ARCHITECTURE MAINTENANCE PROTEIN MBAA"/>
    <property type="match status" value="1"/>
</dbReference>
<dbReference type="InterPro" id="IPR035965">
    <property type="entry name" value="PAS-like_dom_sf"/>
</dbReference>
<gene>
    <name evidence="6" type="ORF">FGKAn22_02490</name>
</gene>
<reference evidence="6 7" key="1">
    <citation type="submission" date="2019-03" db="EMBL/GenBank/DDBJ databases">
        <title>Complete genome sequence of Ferrigenium kumadai strain An22, a microaerophilic iron-oxidizing bacterium isolated from a paddy field soil.</title>
        <authorList>
            <person name="Watanabe T."/>
            <person name="Asakawa S."/>
        </authorList>
    </citation>
    <scope>NUCLEOTIDE SEQUENCE [LARGE SCALE GENOMIC DNA]</scope>
    <source>
        <strain evidence="6 7">An22</strain>
    </source>
</reference>
<organism evidence="6 7">
    <name type="scientific">Ferrigenium kumadai</name>
    <dbReference type="NCBI Taxonomy" id="1682490"/>
    <lineage>
        <taxon>Bacteria</taxon>
        <taxon>Pseudomonadati</taxon>
        <taxon>Pseudomonadota</taxon>
        <taxon>Betaproteobacteria</taxon>
        <taxon>Nitrosomonadales</taxon>
        <taxon>Gallionellaceae</taxon>
        <taxon>Ferrigenium</taxon>
    </lineage>
</organism>
<dbReference type="InterPro" id="IPR000014">
    <property type="entry name" value="PAS"/>
</dbReference>
<feature type="domain" description="PAC" evidence="3">
    <location>
        <begin position="357"/>
        <end position="409"/>
    </location>
</feature>
<dbReference type="Pfam" id="PF00989">
    <property type="entry name" value="PAS"/>
    <property type="match status" value="1"/>
</dbReference>
<dbReference type="PIRSF" id="PIRSF005925">
    <property type="entry name" value="Dos"/>
    <property type="match status" value="1"/>
</dbReference>
<dbReference type="InterPro" id="IPR000700">
    <property type="entry name" value="PAS-assoc_C"/>
</dbReference>
<feature type="domain" description="PAS" evidence="2">
    <location>
        <begin position="162"/>
        <end position="208"/>
    </location>
</feature>
<dbReference type="SUPFAM" id="SSF55073">
    <property type="entry name" value="Nucleotide cyclase"/>
    <property type="match status" value="1"/>
</dbReference>
<evidence type="ECO:0000259" key="5">
    <source>
        <dbReference type="PROSITE" id="PS50887"/>
    </source>
</evidence>
<dbReference type="Pfam" id="PF00563">
    <property type="entry name" value="EAL"/>
    <property type="match status" value="1"/>
</dbReference>
<dbReference type="PROSITE" id="PS50113">
    <property type="entry name" value="PAC"/>
    <property type="match status" value="2"/>
</dbReference>
<feature type="domain" description="PAC" evidence="3">
    <location>
        <begin position="233"/>
        <end position="283"/>
    </location>
</feature>
<comment type="catalytic activity">
    <reaction evidence="1">
        <text>3',3'-c-di-GMP + H2O = 5'-phosphoguanylyl(3'-&gt;5')guanosine + H(+)</text>
        <dbReference type="Rhea" id="RHEA:24902"/>
        <dbReference type="ChEBI" id="CHEBI:15377"/>
        <dbReference type="ChEBI" id="CHEBI:15378"/>
        <dbReference type="ChEBI" id="CHEBI:58754"/>
        <dbReference type="ChEBI" id="CHEBI:58805"/>
        <dbReference type="EC" id="3.1.4.52"/>
    </reaction>
    <physiologicalReaction direction="left-to-right" evidence="1">
        <dbReference type="Rhea" id="RHEA:24903"/>
    </physiologicalReaction>
</comment>
<sequence length="840" mass="94340">MSSECYPEESGIAAVKPAAEKQGEVAEMSAEVGAIRRGSPMHELHLKEFILDNAREAVYLIGSDRRFVYVNDEACHSLGYAREELLGKTPEDIDPDITPELGRWIRAQLAERGSVTIETRHRRHDGSTFPVEMQGTLFEYQGQMVNVAFVRDITGRRRQKSQLELLEHAVNLTSDGVFLMDENVRFVYVNEAACRSLGFSREELLGKTPPDIDPDITLEACLDMLHAATAEPGRFESRHRAKDGRIFPVELTAVIFEQDSRRFALTMARDITERKRMEDKLAAREREFRTLAENSPDTIARYGRDHRRLYVNPAYAAQVDSSADVLLGKMPTECPVYANAAEYEARIDEVFASGNETEFELKWANRDGQEVCILLRLTPEFGKDGEVASVLAVGRDITELSASRLKIHQMAFYDALTSLPNRALFGDRLRQILAEASWHGQLAGVMMLDLDRFKTVNDTMGHPAGDELLRETASRLSSCVRSYDTVARLGGDEFAILLPEIRSGDDLGRLAAKMLDAINRPFVLGDKEVFVSCSIGITLYPADSTESDDLLKFADSALYSAKRSGRNKFCFYSRQLTESANERLMLESELRRAIERKELELYYQPKVRLEDGALIGSEALLRWKHRQRGVVSPDKFIGIAEDSGLIVEIGEWVLHEACRVACAWNGAGKPLHKVAINLSARQFQTGDLVRTLRGVLEATGCYPEWIELEITESLLLDEESEVLEMLKAFRSLGISIAIDDFGTGYSALSYLARFPIDTLKIDQSFIRNVTTDRYSAELVKAIVTIAHCLEYQVVAEGVETEEQAAFLKTHGCEIAQGYLYGRPMPQQEFECLPLSFNETI</sequence>
<evidence type="ECO:0000313" key="6">
    <source>
        <dbReference type="EMBL" id="BBI98556.1"/>
    </source>
</evidence>
<dbReference type="FunFam" id="3.20.20.450:FF:000001">
    <property type="entry name" value="Cyclic di-GMP phosphodiesterase yahA"/>
    <property type="match status" value="1"/>
</dbReference>
<dbReference type="PANTHER" id="PTHR44757">
    <property type="entry name" value="DIGUANYLATE CYCLASE DGCP"/>
    <property type="match status" value="1"/>
</dbReference>
<dbReference type="Pfam" id="PF13426">
    <property type="entry name" value="PAS_9"/>
    <property type="match status" value="1"/>
</dbReference>
<proteinExistence type="predicted"/>
<dbReference type="PROSITE" id="PS50887">
    <property type="entry name" value="GGDEF"/>
    <property type="match status" value="1"/>
</dbReference>
<feature type="domain" description="EAL" evidence="4">
    <location>
        <begin position="583"/>
        <end position="837"/>
    </location>
</feature>
<dbReference type="NCBIfam" id="TIGR00254">
    <property type="entry name" value="GGDEF"/>
    <property type="match status" value="1"/>
</dbReference>
<dbReference type="CDD" id="cd01948">
    <property type="entry name" value="EAL"/>
    <property type="match status" value="1"/>
</dbReference>
<dbReference type="InterPro" id="IPR052155">
    <property type="entry name" value="Biofilm_reg_signaling"/>
</dbReference>
<accession>A0AAN1VZJ1</accession>
<dbReference type="PROSITE" id="PS50883">
    <property type="entry name" value="EAL"/>
    <property type="match status" value="1"/>
</dbReference>
<dbReference type="EMBL" id="AP019536">
    <property type="protein sequence ID" value="BBI98556.1"/>
    <property type="molecule type" value="Genomic_DNA"/>
</dbReference>
<dbReference type="SMART" id="SM00091">
    <property type="entry name" value="PAS"/>
    <property type="match status" value="3"/>
</dbReference>
<dbReference type="SMART" id="SM00267">
    <property type="entry name" value="GGDEF"/>
    <property type="match status" value="1"/>
</dbReference>
<dbReference type="InterPro" id="IPR012226">
    <property type="entry name" value="Diguanyl_cyclase/Pdiesterase"/>
</dbReference>
<dbReference type="SUPFAM" id="SSF141868">
    <property type="entry name" value="EAL domain-like"/>
    <property type="match status" value="1"/>
</dbReference>
<dbReference type="Pfam" id="PF00990">
    <property type="entry name" value="GGDEF"/>
    <property type="match status" value="1"/>
</dbReference>
<dbReference type="Proteomes" id="UP001319121">
    <property type="component" value="Chromosome"/>
</dbReference>
<keyword evidence="7" id="KW-1185">Reference proteome</keyword>
<dbReference type="SMART" id="SM00052">
    <property type="entry name" value="EAL"/>
    <property type="match status" value="1"/>
</dbReference>
<dbReference type="SUPFAM" id="SSF55785">
    <property type="entry name" value="PYP-like sensor domain (PAS domain)"/>
    <property type="match status" value="3"/>
</dbReference>
<dbReference type="InterPro" id="IPR001633">
    <property type="entry name" value="EAL_dom"/>
</dbReference>
<dbReference type="PROSITE" id="PS50112">
    <property type="entry name" value="PAS"/>
    <property type="match status" value="2"/>
</dbReference>
<evidence type="ECO:0000256" key="1">
    <source>
        <dbReference type="ARBA" id="ARBA00051114"/>
    </source>
</evidence>
<feature type="domain" description="PAS" evidence="2">
    <location>
        <begin position="50"/>
        <end position="112"/>
    </location>
</feature>
<dbReference type="GO" id="GO:0071732">
    <property type="term" value="P:cellular response to nitric oxide"/>
    <property type="evidence" value="ECO:0007669"/>
    <property type="project" value="UniProtKB-ARBA"/>
</dbReference>